<evidence type="ECO:0000256" key="2">
    <source>
        <dbReference type="ARBA" id="ARBA00004459"/>
    </source>
</evidence>
<evidence type="ECO:0000256" key="6">
    <source>
        <dbReference type="ARBA" id="ARBA00023139"/>
    </source>
</evidence>
<evidence type="ECO:0000256" key="8">
    <source>
        <dbReference type="ARBA" id="ARBA00023288"/>
    </source>
</evidence>
<keyword evidence="8 9" id="KW-0449">Lipoprotein</keyword>
<dbReference type="SUPFAM" id="SSF63515">
    <property type="entry name" value="Outer surface protein C (OspC)"/>
    <property type="match status" value="1"/>
</dbReference>
<dbReference type="AlphaFoldDB" id="A0AAX3JPH3"/>
<gene>
    <name evidence="9" type="ORF">O5404_07310</name>
</gene>
<evidence type="ECO:0000256" key="3">
    <source>
        <dbReference type="ARBA" id="ARBA00008719"/>
    </source>
</evidence>
<keyword evidence="7" id="KW-0998">Cell outer membrane</keyword>
<comment type="function">
    <text evidence="1">The Vlp and Vsp proteins are antigenically distinct proteins, only one vlp or vsp gene is transcriptionally active at any one time. Switching between these genes is a mechanism of host immune response evasion.</text>
</comment>
<dbReference type="Proteomes" id="UP001164513">
    <property type="component" value="Plasmid pZSt-lp29-2-1"/>
</dbReference>
<dbReference type="Pfam" id="PF01441">
    <property type="entry name" value="Lipoprotein_6"/>
    <property type="match status" value="1"/>
</dbReference>
<dbReference type="InterPro" id="IPR036437">
    <property type="entry name" value="OspC-like_sf"/>
</dbReference>
<sequence length="74" mass="8006">MGGYNCARSFHIISTVKNKLDILAKTNGISDELKQKVNASKSKAEAFLGKLKTNHSDLGKEGATNEHAKSAILY</sequence>
<keyword evidence="9" id="KW-0614">Plasmid</keyword>
<dbReference type="RefSeq" id="WP_269512429.1">
    <property type="nucleotide sequence ID" value="NZ_CP114731.1"/>
</dbReference>
<name>A0AAX3JPH3_9SPIR</name>
<comment type="similarity">
    <text evidence="3">Belongs to the variable small protein (Vsp) family.</text>
</comment>
<evidence type="ECO:0000256" key="4">
    <source>
        <dbReference type="ARBA" id="ARBA00022729"/>
    </source>
</evidence>
<organism evidence="9 10">
    <name type="scientific">Borrelia miyamotoi</name>
    <dbReference type="NCBI Taxonomy" id="47466"/>
    <lineage>
        <taxon>Bacteria</taxon>
        <taxon>Pseudomonadati</taxon>
        <taxon>Spirochaetota</taxon>
        <taxon>Spirochaetia</taxon>
        <taxon>Spirochaetales</taxon>
        <taxon>Borreliaceae</taxon>
        <taxon>Borrelia</taxon>
    </lineage>
</organism>
<comment type="subcellular location">
    <subcellularLocation>
        <location evidence="2">Cell outer membrane</location>
        <topology evidence="2">Lipid-anchor</topology>
    </subcellularLocation>
</comment>
<geneLocation type="plasmid" evidence="9 10">
    <name>pZSt-lp29-2-1</name>
</geneLocation>
<dbReference type="EMBL" id="CP114731">
    <property type="protein sequence ID" value="WAZ72817.1"/>
    <property type="molecule type" value="Genomic_DNA"/>
</dbReference>
<evidence type="ECO:0000256" key="7">
    <source>
        <dbReference type="ARBA" id="ARBA00023237"/>
    </source>
</evidence>
<keyword evidence="5" id="KW-0472">Membrane</keyword>
<dbReference type="InterPro" id="IPR001800">
    <property type="entry name" value="Lipoprotein_OspC"/>
</dbReference>
<dbReference type="Gene3D" id="1.20.120.240">
    <property type="entry name" value="Lipoprotein, type 6"/>
    <property type="match status" value="1"/>
</dbReference>
<evidence type="ECO:0000313" key="9">
    <source>
        <dbReference type="EMBL" id="WAZ72817.1"/>
    </source>
</evidence>
<accession>A0AAX3JPH3</accession>
<proteinExistence type="inferred from homology"/>
<evidence type="ECO:0000256" key="1">
    <source>
        <dbReference type="ARBA" id="ARBA00003932"/>
    </source>
</evidence>
<evidence type="ECO:0000256" key="5">
    <source>
        <dbReference type="ARBA" id="ARBA00023136"/>
    </source>
</evidence>
<protein>
    <submittedName>
        <fullName evidence="9">Vsp/OspC family lipoprotein</fullName>
    </submittedName>
</protein>
<keyword evidence="6" id="KW-0564">Palmitate</keyword>
<evidence type="ECO:0000313" key="10">
    <source>
        <dbReference type="Proteomes" id="UP001164513"/>
    </source>
</evidence>
<dbReference type="GO" id="GO:0009279">
    <property type="term" value="C:cell outer membrane"/>
    <property type="evidence" value="ECO:0007669"/>
    <property type="project" value="UniProtKB-SubCell"/>
</dbReference>
<keyword evidence="4" id="KW-0732">Signal</keyword>
<reference evidence="9" key="1">
    <citation type="submission" date="2022-12" db="EMBL/GenBank/DDBJ databases">
        <title>B. miyamotoi WGS.</title>
        <authorList>
            <person name="Gabriele M."/>
            <person name="Kuleshov K.V."/>
            <person name="Hepner S."/>
            <person name="Hoornstra D."/>
            <person name="Hovius J.W."/>
            <person name="Platonov A.E."/>
            <person name="Fingerle V."/>
            <person name="Strube C."/>
        </authorList>
    </citation>
    <scope>NUCLEOTIDE SEQUENCE</scope>
    <source>
        <strain evidence="9">ZStruIII14-9</strain>
        <plasmid evidence="9">pZSt-lp29-2-1</plasmid>
    </source>
</reference>